<keyword evidence="1 3" id="KW-0378">Hydrolase</keyword>
<dbReference type="GeneID" id="10822555"/>
<proteinExistence type="predicted"/>
<dbReference type="SMART" id="SM00471">
    <property type="entry name" value="HDc"/>
    <property type="match status" value="1"/>
</dbReference>
<dbReference type="HOGENOM" id="CLU_028163_1_0_2"/>
<protein>
    <submittedName>
        <fullName evidence="3">Deoxyguanosinetriphosphate triphosphohydrolase</fullName>
    </submittedName>
</protein>
<evidence type="ECO:0000259" key="2">
    <source>
        <dbReference type="PROSITE" id="PS51831"/>
    </source>
</evidence>
<accession>F7XLI8</accession>
<dbReference type="InterPro" id="IPR006261">
    <property type="entry name" value="dGTPase"/>
</dbReference>
<dbReference type="Pfam" id="PF01966">
    <property type="entry name" value="HD"/>
    <property type="match status" value="1"/>
</dbReference>
<dbReference type="InterPro" id="IPR051094">
    <property type="entry name" value="Diverse_Catalytic_Enzymes"/>
</dbReference>
<keyword evidence="4" id="KW-1185">Reference proteome</keyword>
<evidence type="ECO:0000256" key="1">
    <source>
        <dbReference type="ARBA" id="ARBA00022801"/>
    </source>
</evidence>
<dbReference type="NCBIfam" id="TIGR01353">
    <property type="entry name" value="dGTP_triPase"/>
    <property type="match status" value="1"/>
</dbReference>
<dbReference type="EMBL" id="CP002101">
    <property type="protein sequence ID" value="AEH60795.1"/>
    <property type="molecule type" value="Genomic_DNA"/>
</dbReference>
<dbReference type="Proteomes" id="UP000006622">
    <property type="component" value="Chromosome"/>
</dbReference>
<dbReference type="OrthoDB" id="142597at2157"/>
<dbReference type="CDD" id="cd00077">
    <property type="entry name" value="HDc"/>
    <property type="match status" value="1"/>
</dbReference>
<name>F7XLI8_METZD</name>
<dbReference type="PANTHER" id="PTHR35795:SF1">
    <property type="entry name" value="BIS(5'-NUCLEOSYL)-TETRAPHOSPHATASE, SYMMETRICAL"/>
    <property type="match status" value="1"/>
</dbReference>
<reference evidence="3 4" key="1">
    <citation type="submission" date="2010-07" db="EMBL/GenBank/DDBJ databases">
        <title>The complete genome of Methanosalsum zhilinae DSM 4017.</title>
        <authorList>
            <consortium name="US DOE Joint Genome Institute (JGI-PGF)"/>
            <person name="Lucas S."/>
            <person name="Copeland A."/>
            <person name="Lapidus A."/>
            <person name="Glavina del Rio T."/>
            <person name="Dalin E."/>
            <person name="Tice H."/>
            <person name="Bruce D."/>
            <person name="Goodwin L."/>
            <person name="Pitluck S."/>
            <person name="Kyrpides N."/>
            <person name="Mavromatis K."/>
            <person name="Ovchinnikova G."/>
            <person name="Daligault H."/>
            <person name="Detter J.C."/>
            <person name="Han C."/>
            <person name="Tapia R."/>
            <person name="Larimer F."/>
            <person name="Land M."/>
            <person name="Hauser L."/>
            <person name="Markowitz V."/>
            <person name="Cheng J.-F."/>
            <person name="Hugenholtz P."/>
            <person name="Woyke T."/>
            <person name="Wu D."/>
            <person name="Spring S."/>
            <person name="Schueler E."/>
            <person name="Brambilla E."/>
            <person name="Klenk H.-P."/>
            <person name="Eisen J.A."/>
        </authorList>
    </citation>
    <scope>NUCLEOTIDE SEQUENCE [LARGE SCALE GENOMIC DNA]</scope>
    <source>
        <strain evidence="4">DSM 4017 / NBRC 107636 / OCM 62 / WeN5</strain>
    </source>
</reference>
<sequence>MKRKLSQKFQATDRLNQKIEEKLPISCQILEEINRSEFTKDRDRILFSRPFRRLQHKAQVFSNEMGDHYRTRLTHTLEVTQISRSLARYLDANEDLVEAIALGHDIGHAPFGHQGERVLDEVMSGTDKLGLIRYPLNFGGFKHNYNCLRVLDVVQLKFEDHEGLNLSWQVLEGILKHTKIDEKRWDIRRFLSDDSLIESLYLDKKYSVTLEGQIVSIADEIAQRQHDIDDGLRNKELGFELDKLYGEIIEIIDKIILKESQYEENDKEHLQNLIELLTQVRDNIIENRKSKSRLFKTDNLVRNMIEYFILDVFANSHRNILKENPKLSQDMKRNILQNQVISFSPLGRELNIEIEKLVKYRILNSYQVNKFDGKSRFVIRQLFKAFYTNPLQMPSYVLSRLTEGLIKNSDIYVISFEGENGIVKLNDVDYNRLSRSEVNTLNNSLKLEDLMRLEIPSKLKNMIRLEFEDIEKNEEFYEKLKSINSTESYNLTGKTDKFLKCLAENHYVYLSTICDYIAGMSDNYANEEYKKLYLID</sequence>
<organism evidence="3 4">
    <name type="scientific">Methanosalsum zhilinae (strain DSM 4017 / NBRC 107636 / OCM 62 / WeN5)</name>
    <name type="common">Methanohalophilus zhilinae</name>
    <dbReference type="NCBI Taxonomy" id="679901"/>
    <lineage>
        <taxon>Archaea</taxon>
        <taxon>Methanobacteriati</taxon>
        <taxon>Methanobacteriota</taxon>
        <taxon>Stenosarchaea group</taxon>
        <taxon>Methanomicrobia</taxon>
        <taxon>Methanosarcinales</taxon>
        <taxon>Methanosarcinaceae</taxon>
        <taxon>Methanosalsum</taxon>
    </lineage>
</organism>
<dbReference type="KEGG" id="mzh:Mzhil_0933"/>
<dbReference type="AlphaFoldDB" id="F7XLI8"/>
<evidence type="ECO:0000313" key="3">
    <source>
        <dbReference type="EMBL" id="AEH60795.1"/>
    </source>
</evidence>
<dbReference type="SUPFAM" id="SSF109604">
    <property type="entry name" value="HD-domain/PDEase-like"/>
    <property type="match status" value="1"/>
</dbReference>
<dbReference type="InterPro" id="IPR006674">
    <property type="entry name" value="HD_domain"/>
</dbReference>
<dbReference type="Gene3D" id="1.10.3210.10">
    <property type="entry name" value="Hypothetical protein af1432"/>
    <property type="match status" value="1"/>
</dbReference>
<dbReference type="PANTHER" id="PTHR35795">
    <property type="entry name" value="SLR1885 PROTEIN"/>
    <property type="match status" value="1"/>
</dbReference>
<feature type="domain" description="HD" evidence="2">
    <location>
        <begin position="72"/>
        <end position="224"/>
    </location>
</feature>
<dbReference type="PROSITE" id="PS51831">
    <property type="entry name" value="HD"/>
    <property type="match status" value="1"/>
</dbReference>
<dbReference type="GO" id="GO:0016793">
    <property type="term" value="F:triphosphoric monoester hydrolase activity"/>
    <property type="evidence" value="ECO:0007669"/>
    <property type="project" value="InterPro"/>
</dbReference>
<dbReference type="RefSeq" id="WP_013898234.1">
    <property type="nucleotide sequence ID" value="NC_015676.1"/>
</dbReference>
<evidence type="ECO:0000313" key="4">
    <source>
        <dbReference type="Proteomes" id="UP000006622"/>
    </source>
</evidence>
<gene>
    <name evidence="3" type="ordered locus">Mzhil_0933</name>
</gene>
<dbReference type="InterPro" id="IPR003607">
    <property type="entry name" value="HD/PDEase_dom"/>
</dbReference>
<dbReference type="STRING" id="679901.Mzhil_0933"/>